<dbReference type="SMR" id="G4ZDY9"/>
<gene>
    <name evidence="1" type="ORF">PHYSODRAFT_262595</name>
</gene>
<dbReference type="InterPro" id="IPR029058">
    <property type="entry name" value="AB_hydrolase_fold"/>
</dbReference>
<sequence length="278" mass="30851">MDYRSTGRSTFLDCVAAQATTTGFPNGQQFDPSEVPACAQELENEYGDLASFSVTSAATDVTKFISGYTSSADTIIYVTGYGTWLAERLMHLAPPKVTGYVLDGIATTSGSPAEKFMYTSTWDTDFGEVGDQFLDLCSRDKTWSSRFKKSNTLPKVLQKLLAEFDKNPNSTCATILTDGTVMPSVTLRSTLSTMLMDDEQRKLIPPLVYRLNRCNKRDVDVLTNFVEASSATTNSKSQDDSLYSPLLYYLLNFSEMWETPSSSMQEMEKQVEPQTPLT</sequence>
<dbReference type="Gene3D" id="3.40.50.1820">
    <property type="entry name" value="alpha/beta hydrolase"/>
    <property type="match status" value="1"/>
</dbReference>
<dbReference type="EMBL" id="JH159154">
    <property type="protein sequence ID" value="EGZ16514.1"/>
    <property type="molecule type" value="Genomic_DNA"/>
</dbReference>
<name>G4ZDY9_PHYSP</name>
<dbReference type="KEGG" id="psoj:PHYSODRAFT_262595"/>
<evidence type="ECO:0000313" key="1">
    <source>
        <dbReference type="EMBL" id="EGZ16514.1"/>
    </source>
</evidence>
<dbReference type="Proteomes" id="UP000002640">
    <property type="component" value="Unassembled WGS sequence"/>
</dbReference>
<organism evidence="1 2">
    <name type="scientific">Phytophthora sojae (strain P6497)</name>
    <name type="common">Soybean stem and root rot agent</name>
    <name type="synonym">Phytophthora megasperma f. sp. glycines</name>
    <dbReference type="NCBI Taxonomy" id="1094619"/>
    <lineage>
        <taxon>Eukaryota</taxon>
        <taxon>Sar</taxon>
        <taxon>Stramenopiles</taxon>
        <taxon>Oomycota</taxon>
        <taxon>Peronosporomycetes</taxon>
        <taxon>Peronosporales</taxon>
        <taxon>Peronosporaceae</taxon>
        <taxon>Phytophthora</taxon>
    </lineage>
</organism>
<evidence type="ECO:0000313" key="2">
    <source>
        <dbReference type="Proteomes" id="UP000002640"/>
    </source>
</evidence>
<dbReference type="RefSeq" id="XP_009525572.1">
    <property type="nucleotide sequence ID" value="XM_009527277.1"/>
</dbReference>
<dbReference type="OMA" id="TSWILVE"/>
<proteinExistence type="predicted"/>
<dbReference type="GeneID" id="20639396"/>
<accession>G4ZDY9</accession>
<dbReference type="InParanoid" id="G4ZDY9"/>
<reference evidence="1 2" key="1">
    <citation type="journal article" date="2006" name="Science">
        <title>Phytophthora genome sequences uncover evolutionary origins and mechanisms of pathogenesis.</title>
        <authorList>
            <person name="Tyler B.M."/>
            <person name="Tripathy S."/>
            <person name="Zhang X."/>
            <person name="Dehal P."/>
            <person name="Jiang R.H."/>
            <person name="Aerts A."/>
            <person name="Arredondo F.D."/>
            <person name="Baxter L."/>
            <person name="Bensasson D."/>
            <person name="Beynon J.L."/>
            <person name="Chapman J."/>
            <person name="Damasceno C.M."/>
            <person name="Dorrance A.E."/>
            <person name="Dou D."/>
            <person name="Dickerman A.W."/>
            <person name="Dubchak I.L."/>
            <person name="Garbelotto M."/>
            <person name="Gijzen M."/>
            <person name="Gordon S.G."/>
            <person name="Govers F."/>
            <person name="Grunwald N.J."/>
            <person name="Huang W."/>
            <person name="Ivors K.L."/>
            <person name="Jones R.W."/>
            <person name="Kamoun S."/>
            <person name="Krampis K."/>
            <person name="Lamour K.H."/>
            <person name="Lee M.K."/>
            <person name="McDonald W.H."/>
            <person name="Medina M."/>
            <person name="Meijer H.J."/>
            <person name="Nordberg E.K."/>
            <person name="Maclean D.J."/>
            <person name="Ospina-Giraldo M.D."/>
            <person name="Morris P.F."/>
            <person name="Phuntumart V."/>
            <person name="Putnam N.H."/>
            <person name="Rash S."/>
            <person name="Rose J.K."/>
            <person name="Sakihama Y."/>
            <person name="Salamov A.A."/>
            <person name="Savidor A."/>
            <person name="Scheuring C.F."/>
            <person name="Smith B.M."/>
            <person name="Sobral B.W."/>
            <person name="Terry A."/>
            <person name="Torto-Alalibo T.A."/>
            <person name="Win J."/>
            <person name="Xu Z."/>
            <person name="Zhang H."/>
            <person name="Grigoriev I.V."/>
            <person name="Rokhsar D.S."/>
            <person name="Boore J.L."/>
        </authorList>
    </citation>
    <scope>NUCLEOTIDE SEQUENCE [LARGE SCALE GENOMIC DNA]</scope>
    <source>
        <strain evidence="1 2">P6497</strain>
    </source>
</reference>
<keyword evidence="2" id="KW-1185">Reference proteome</keyword>
<protein>
    <submittedName>
        <fullName evidence="1">Uncharacterized protein</fullName>
    </submittedName>
</protein>
<dbReference type="AlphaFoldDB" id="G4ZDY9"/>